<evidence type="ECO:0000259" key="3">
    <source>
        <dbReference type="SMART" id="SM00829"/>
    </source>
</evidence>
<comment type="caution">
    <text evidence="4">The sequence shown here is derived from an EMBL/GenBank/DDBJ whole genome shotgun (WGS) entry which is preliminary data.</text>
</comment>
<organism evidence="4 5">
    <name type="scientific">Methylopila musalis</name>
    <dbReference type="NCBI Taxonomy" id="1134781"/>
    <lineage>
        <taxon>Bacteria</taxon>
        <taxon>Pseudomonadati</taxon>
        <taxon>Pseudomonadota</taxon>
        <taxon>Alphaproteobacteria</taxon>
        <taxon>Hyphomicrobiales</taxon>
        <taxon>Methylopilaceae</taxon>
        <taxon>Methylopila</taxon>
    </lineage>
</organism>
<dbReference type="CDD" id="cd05195">
    <property type="entry name" value="enoyl_red"/>
    <property type="match status" value="1"/>
</dbReference>
<dbReference type="InterPro" id="IPR013968">
    <property type="entry name" value="PKS_KR"/>
</dbReference>
<keyword evidence="5" id="KW-1185">Reference proteome</keyword>
<keyword evidence="1" id="KW-0596">Phosphopantetheine</keyword>
<dbReference type="EMBL" id="JBHTMX010000408">
    <property type="protein sequence ID" value="MFD1333901.1"/>
    <property type="molecule type" value="Genomic_DNA"/>
</dbReference>
<accession>A0ABW3ZCF2</accession>
<proteinExistence type="predicted"/>
<keyword evidence="4" id="KW-0560">Oxidoreductase</keyword>
<dbReference type="Pfam" id="PF00107">
    <property type="entry name" value="ADH_zinc_N"/>
    <property type="match status" value="1"/>
</dbReference>
<dbReference type="Gene3D" id="3.40.50.720">
    <property type="entry name" value="NAD(P)-binding Rossmann-like Domain"/>
    <property type="match status" value="2"/>
</dbReference>
<reference evidence="5" key="1">
    <citation type="journal article" date="2019" name="Int. J. Syst. Evol. Microbiol.">
        <title>The Global Catalogue of Microorganisms (GCM) 10K type strain sequencing project: providing services to taxonomists for standard genome sequencing and annotation.</title>
        <authorList>
            <consortium name="The Broad Institute Genomics Platform"/>
            <consortium name="The Broad Institute Genome Sequencing Center for Infectious Disease"/>
            <person name="Wu L."/>
            <person name="Ma J."/>
        </authorList>
    </citation>
    <scope>NUCLEOTIDE SEQUENCE [LARGE SCALE GENOMIC DNA]</scope>
    <source>
        <strain evidence="5">CCUG 61696</strain>
    </source>
</reference>
<gene>
    <name evidence="4" type="ORF">ACFQ4O_17990</name>
</gene>
<dbReference type="InterPro" id="IPR020843">
    <property type="entry name" value="ER"/>
</dbReference>
<sequence>PGSMALTALAAAHHALDRVGRLRRGETVLVHGAETPLGLAALRIAERLGATAYVTAPTKAQRSHLRGLGAADAFDSSSAIYVDRLLEATEGRGVDVVLNLTAGELGVRAMHLLAPFGRYLDMAGALAGDPLALKRLKPNRGVTAIDAPGLIAAEPDVFQASLAAVLADVENGLIGAPALPAPIVDEAGRAPQDEGSARWRVTDHAAARAAEPVEIVRPGRIDPEATYLVTGGYGGFGFELARRLGERGARHLP</sequence>
<dbReference type="InterPro" id="IPR013149">
    <property type="entry name" value="ADH-like_C"/>
</dbReference>
<dbReference type="GO" id="GO:0016491">
    <property type="term" value="F:oxidoreductase activity"/>
    <property type="evidence" value="ECO:0007669"/>
    <property type="project" value="UniProtKB-KW"/>
</dbReference>
<dbReference type="PANTHER" id="PTHR43775:SF37">
    <property type="entry name" value="SI:DKEY-61P9.11"/>
    <property type="match status" value="1"/>
</dbReference>
<dbReference type="SUPFAM" id="SSF51735">
    <property type="entry name" value="NAD(P)-binding Rossmann-fold domains"/>
    <property type="match status" value="2"/>
</dbReference>
<feature type="domain" description="Enoyl reductase (ER)" evidence="3">
    <location>
        <begin position="2"/>
        <end position="201"/>
    </location>
</feature>
<keyword evidence="2" id="KW-0597">Phosphoprotein</keyword>
<feature type="non-terminal residue" evidence="4">
    <location>
        <position position="253"/>
    </location>
</feature>
<dbReference type="RefSeq" id="WP_378777797.1">
    <property type="nucleotide sequence ID" value="NZ_JBHTMX010000408.1"/>
</dbReference>
<dbReference type="Pfam" id="PF08659">
    <property type="entry name" value="KR"/>
    <property type="match status" value="1"/>
</dbReference>
<evidence type="ECO:0000313" key="5">
    <source>
        <dbReference type="Proteomes" id="UP001597171"/>
    </source>
</evidence>
<dbReference type="SMART" id="SM00829">
    <property type="entry name" value="PKS_ER"/>
    <property type="match status" value="1"/>
</dbReference>
<dbReference type="EC" id="1.1.1.-" evidence="4"/>
<evidence type="ECO:0000256" key="2">
    <source>
        <dbReference type="ARBA" id="ARBA00022553"/>
    </source>
</evidence>
<dbReference type="InterPro" id="IPR050091">
    <property type="entry name" value="PKS_NRPS_Biosynth_Enz"/>
</dbReference>
<feature type="non-terminal residue" evidence="4">
    <location>
        <position position="1"/>
    </location>
</feature>
<dbReference type="InterPro" id="IPR036291">
    <property type="entry name" value="NAD(P)-bd_dom_sf"/>
</dbReference>
<dbReference type="Proteomes" id="UP001597171">
    <property type="component" value="Unassembled WGS sequence"/>
</dbReference>
<dbReference type="PANTHER" id="PTHR43775">
    <property type="entry name" value="FATTY ACID SYNTHASE"/>
    <property type="match status" value="1"/>
</dbReference>
<evidence type="ECO:0000313" key="4">
    <source>
        <dbReference type="EMBL" id="MFD1333901.1"/>
    </source>
</evidence>
<protein>
    <submittedName>
        <fullName evidence="4">MDR/SDR family oxidoreductase</fullName>
        <ecNumber evidence="4">1.1.1.-</ecNumber>
    </submittedName>
</protein>
<evidence type="ECO:0000256" key="1">
    <source>
        <dbReference type="ARBA" id="ARBA00022450"/>
    </source>
</evidence>
<name>A0ABW3ZCF2_9HYPH</name>